<protein>
    <recommendedName>
        <fullName evidence="10">Cyclic GMP-AMP synthase</fullName>
    </recommendedName>
</protein>
<dbReference type="Proteomes" id="UP000198310">
    <property type="component" value="Unassembled WGS sequence"/>
</dbReference>
<gene>
    <name evidence="13" type="ORF">SAMN06269173_11053</name>
</gene>
<organism evidence="13 14">
    <name type="scientific">Hymenobacter mucosus</name>
    <dbReference type="NCBI Taxonomy" id="1411120"/>
    <lineage>
        <taxon>Bacteria</taxon>
        <taxon>Pseudomonadati</taxon>
        <taxon>Bacteroidota</taxon>
        <taxon>Cytophagia</taxon>
        <taxon>Cytophagales</taxon>
        <taxon>Hymenobacteraceae</taxon>
        <taxon>Hymenobacter</taxon>
    </lineage>
</organism>
<dbReference type="GO" id="GO:0009117">
    <property type="term" value="P:nucleotide metabolic process"/>
    <property type="evidence" value="ECO:0007669"/>
    <property type="project" value="UniProtKB-KW"/>
</dbReference>
<evidence type="ECO:0000256" key="9">
    <source>
        <dbReference type="ARBA" id="ARBA00023134"/>
    </source>
</evidence>
<evidence type="ECO:0000256" key="4">
    <source>
        <dbReference type="ARBA" id="ARBA00022741"/>
    </source>
</evidence>
<keyword evidence="1" id="KW-0808">Transferase</keyword>
<dbReference type="AlphaFoldDB" id="A0A238ZX41"/>
<evidence type="ECO:0000313" key="13">
    <source>
        <dbReference type="EMBL" id="SNR88016.1"/>
    </source>
</evidence>
<keyword evidence="14" id="KW-1185">Reference proteome</keyword>
<evidence type="ECO:0000256" key="5">
    <source>
        <dbReference type="ARBA" id="ARBA00022840"/>
    </source>
</evidence>
<keyword evidence="5" id="KW-0067">ATP-binding</keyword>
<dbReference type="Pfam" id="PF21654">
    <property type="entry name" value="DncV-like_NTFase"/>
    <property type="match status" value="1"/>
</dbReference>
<dbReference type="EMBL" id="FZNS01000010">
    <property type="protein sequence ID" value="SNR88016.1"/>
    <property type="molecule type" value="Genomic_DNA"/>
</dbReference>
<dbReference type="GO" id="GO:0005525">
    <property type="term" value="F:GTP binding"/>
    <property type="evidence" value="ECO:0007669"/>
    <property type="project" value="UniProtKB-KW"/>
</dbReference>
<reference evidence="14" key="1">
    <citation type="submission" date="2017-06" db="EMBL/GenBank/DDBJ databases">
        <authorList>
            <person name="Varghese N."/>
            <person name="Submissions S."/>
        </authorList>
    </citation>
    <scope>NUCLEOTIDE SEQUENCE [LARGE SCALE GENOMIC DNA]</scope>
    <source>
        <strain evidence="14">DSM 28041</strain>
    </source>
</reference>
<evidence type="ECO:0000256" key="8">
    <source>
        <dbReference type="ARBA" id="ARBA00023118"/>
    </source>
</evidence>
<evidence type="ECO:0000256" key="7">
    <source>
        <dbReference type="ARBA" id="ARBA00023080"/>
    </source>
</evidence>
<dbReference type="InterPro" id="IPR047805">
    <property type="entry name" value="GAMP_synthase"/>
</dbReference>
<evidence type="ECO:0000256" key="1">
    <source>
        <dbReference type="ARBA" id="ARBA00022679"/>
    </source>
</evidence>
<keyword evidence="3" id="KW-0479">Metal-binding</keyword>
<comment type="catalytic activity">
    <reaction evidence="11">
        <text>GTP + ATP = 3',3'-cGAMP + 2 diphosphate</text>
        <dbReference type="Rhea" id="RHEA:35647"/>
        <dbReference type="ChEBI" id="CHEBI:30616"/>
        <dbReference type="ChEBI" id="CHEBI:33019"/>
        <dbReference type="ChEBI" id="CHEBI:37565"/>
        <dbReference type="ChEBI" id="CHEBI:71501"/>
    </reaction>
    <physiologicalReaction direction="left-to-right" evidence="11">
        <dbReference type="Rhea" id="RHEA:35648"/>
    </physiologicalReaction>
</comment>
<keyword evidence="7" id="KW-0546">Nucleotide metabolism</keyword>
<evidence type="ECO:0000313" key="14">
    <source>
        <dbReference type="Proteomes" id="UP000198310"/>
    </source>
</evidence>
<dbReference type="GO" id="GO:0046872">
    <property type="term" value="F:metal ion binding"/>
    <property type="evidence" value="ECO:0007669"/>
    <property type="project" value="UniProtKB-KW"/>
</dbReference>
<dbReference type="GO" id="GO:0140701">
    <property type="term" value="F:3',3'-cyclic GMP-AMP synthase activity"/>
    <property type="evidence" value="ECO:0007669"/>
    <property type="project" value="InterPro"/>
</dbReference>
<evidence type="ECO:0000256" key="3">
    <source>
        <dbReference type="ARBA" id="ARBA00022723"/>
    </source>
</evidence>
<keyword evidence="4" id="KW-0547">Nucleotide-binding</keyword>
<dbReference type="InterPro" id="IPR048445">
    <property type="entry name" value="DncV-like_NTFase"/>
</dbReference>
<accession>A0A238ZX41</accession>
<evidence type="ECO:0000256" key="10">
    <source>
        <dbReference type="ARBA" id="ARBA00044145"/>
    </source>
</evidence>
<sequence>MANCDSIFKVFDEDIILHDTRRDSLKKSRKALRNRIKEYFKEEKPDEIKPKFYGQGSFMMGIAINPIPKVVTEDGKEVSKHKYDVDDGIYFIGKESERKAVQTYHNWIWDAVDGHTDTPPVDKNTCIRVIYHDGHNIDLPIYFLVKGDDDAVPQLAHKSKSWLDSDPREFVTWFTGIADAQKKDQLRSLVRYMKAWADYQNNSSGTSKMPPGMVMTIWAAENACYNERDDVALRDTLQAIRDTLTDAFECNRPTVPAGENLLDDYKYEEYFLGRLDAFLESAKQAVNETNQKTACGKWQTHLGPRFPCRLAEDKDMGARAYGTPAIIQENAKSA</sequence>
<keyword evidence="8" id="KW-0051">Antiviral defense</keyword>
<keyword evidence="6" id="KW-0460">Magnesium</keyword>
<dbReference type="RefSeq" id="WP_089333731.1">
    <property type="nucleotide sequence ID" value="NZ_FZNS01000010.1"/>
</dbReference>
<keyword evidence="9" id="KW-0342">GTP-binding</keyword>
<evidence type="ECO:0000256" key="6">
    <source>
        <dbReference type="ARBA" id="ARBA00022842"/>
    </source>
</evidence>
<dbReference type="GO" id="GO:0005524">
    <property type="term" value="F:ATP binding"/>
    <property type="evidence" value="ECO:0007669"/>
    <property type="project" value="UniProtKB-KW"/>
</dbReference>
<feature type="domain" description="Cyclic GMP-AMP synthase DncV-like nucleotidyltransferase" evidence="12">
    <location>
        <begin position="50"/>
        <end position="142"/>
    </location>
</feature>
<evidence type="ECO:0000256" key="11">
    <source>
        <dbReference type="ARBA" id="ARBA00048304"/>
    </source>
</evidence>
<evidence type="ECO:0000256" key="2">
    <source>
        <dbReference type="ARBA" id="ARBA00022695"/>
    </source>
</evidence>
<name>A0A238ZX41_9BACT</name>
<dbReference type="GO" id="GO:0051607">
    <property type="term" value="P:defense response to virus"/>
    <property type="evidence" value="ECO:0007669"/>
    <property type="project" value="UniProtKB-KW"/>
</dbReference>
<dbReference type="NCBIfam" id="NF041078">
    <property type="entry name" value="cGAS"/>
    <property type="match status" value="1"/>
</dbReference>
<proteinExistence type="predicted"/>
<keyword evidence="2" id="KW-0548">Nucleotidyltransferase</keyword>
<evidence type="ECO:0000259" key="12">
    <source>
        <dbReference type="Pfam" id="PF21654"/>
    </source>
</evidence>